<accession>X0XSZ9</accession>
<proteinExistence type="predicted"/>
<evidence type="ECO:0000313" key="1">
    <source>
        <dbReference type="EMBL" id="GAG46349.1"/>
    </source>
</evidence>
<comment type="caution">
    <text evidence="1">The sequence shown here is derived from an EMBL/GenBank/DDBJ whole genome shotgun (WGS) entry which is preliminary data.</text>
</comment>
<dbReference type="EMBL" id="BARS01051537">
    <property type="protein sequence ID" value="GAG46349.1"/>
    <property type="molecule type" value="Genomic_DNA"/>
</dbReference>
<dbReference type="AlphaFoldDB" id="X0XSZ9"/>
<protein>
    <submittedName>
        <fullName evidence="1">Uncharacterized protein</fullName>
    </submittedName>
</protein>
<feature type="non-terminal residue" evidence="1">
    <location>
        <position position="73"/>
    </location>
</feature>
<name>X0XSZ9_9ZZZZ</name>
<sequence>MKITLPTGETVNPENIATRLKYCGNAVTIDGHLARVINFRGPDALIRSIDGKVPDVLFSWGTALAVCVTSGRF</sequence>
<organism evidence="1">
    <name type="scientific">marine sediment metagenome</name>
    <dbReference type="NCBI Taxonomy" id="412755"/>
    <lineage>
        <taxon>unclassified sequences</taxon>
        <taxon>metagenomes</taxon>
        <taxon>ecological metagenomes</taxon>
    </lineage>
</organism>
<reference evidence="1" key="1">
    <citation type="journal article" date="2014" name="Front. Microbiol.">
        <title>High frequency of phylogenetically diverse reductive dehalogenase-homologous genes in deep subseafloor sedimentary metagenomes.</title>
        <authorList>
            <person name="Kawai M."/>
            <person name="Futagami T."/>
            <person name="Toyoda A."/>
            <person name="Takaki Y."/>
            <person name="Nishi S."/>
            <person name="Hori S."/>
            <person name="Arai W."/>
            <person name="Tsubouchi T."/>
            <person name="Morono Y."/>
            <person name="Uchiyama I."/>
            <person name="Ito T."/>
            <person name="Fujiyama A."/>
            <person name="Inagaki F."/>
            <person name="Takami H."/>
        </authorList>
    </citation>
    <scope>NUCLEOTIDE SEQUENCE</scope>
    <source>
        <strain evidence="1">Expedition CK06-06</strain>
    </source>
</reference>
<gene>
    <name evidence="1" type="ORF">S01H1_76747</name>
</gene>